<dbReference type="PANTHER" id="PTHR38695">
    <property type="entry name" value="AMINO ACID PERMEASE_ SLC12A DOMAIN-CONTAINING PROTEIN"/>
    <property type="match status" value="1"/>
</dbReference>
<protein>
    <submittedName>
        <fullName evidence="2">Phospholipase</fullName>
    </submittedName>
</protein>
<reference evidence="2 3" key="1">
    <citation type="submission" date="2019-05" db="EMBL/GenBank/DDBJ databases">
        <title>Draft genome sequence of Nonomuraea turkmeniaca DSM 43926.</title>
        <authorList>
            <person name="Saricaoglu S."/>
            <person name="Isik K."/>
        </authorList>
    </citation>
    <scope>NUCLEOTIDE SEQUENCE [LARGE SCALE GENOMIC DNA]</scope>
    <source>
        <strain evidence="2 3">DSM 43926</strain>
    </source>
</reference>
<gene>
    <name evidence="2" type="ORF">ETD86_01690</name>
</gene>
<dbReference type="InterPro" id="IPR048273">
    <property type="entry name" value="Luciferase"/>
</dbReference>
<name>A0A5S4FXF4_9ACTN</name>
<organism evidence="2 3">
    <name type="scientific">Nonomuraea turkmeniaca</name>
    <dbReference type="NCBI Taxonomy" id="103838"/>
    <lineage>
        <taxon>Bacteria</taxon>
        <taxon>Bacillati</taxon>
        <taxon>Actinomycetota</taxon>
        <taxon>Actinomycetes</taxon>
        <taxon>Streptosporangiales</taxon>
        <taxon>Streptosporangiaceae</taxon>
        <taxon>Nonomuraea</taxon>
    </lineage>
</organism>
<comment type="caution">
    <text evidence="2">The sequence shown here is derived from an EMBL/GenBank/DDBJ whole genome shotgun (WGS) entry which is preliminary data.</text>
</comment>
<dbReference type="AlphaFoldDB" id="A0A5S4FXF4"/>
<dbReference type="Pfam" id="PF17648">
    <property type="entry name" value="Luciferase"/>
    <property type="match status" value="1"/>
</dbReference>
<feature type="domain" description="Luciferase" evidence="1">
    <location>
        <begin position="90"/>
        <end position="158"/>
    </location>
</feature>
<keyword evidence="3" id="KW-1185">Reference proteome</keyword>
<proteinExistence type="predicted"/>
<evidence type="ECO:0000313" key="3">
    <source>
        <dbReference type="Proteomes" id="UP000309128"/>
    </source>
</evidence>
<dbReference type="Proteomes" id="UP000309128">
    <property type="component" value="Unassembled WGS sequence"/>
</dbReference>
<dbReference type="InterPro" id="IPR040841">
    <property type="entry name" value="Luciferase_dom"/>
</dbReference>
<dbReference type="OrthoDB" id="822427at2"/>
<evidence type="ECO:0000259" key="1">
    <source>
        <dbReference type="Pfam" id="PF17648"/>
    </source>
</evidence>
<sequence length="167" mass="18256">MSVMVGLPERVGPRPATYPEIPHQQLDQIAPAELQEELWQRMIGLDHIRTGASVVSLADTRALHMNPAHAAGPAMAPAKGPATMVARESTEFAHLHGPLDGSLHLLLPERDAAEVVEKGWGEPHPVVRDGRHAPTLVMVYGPRDEDELETVWELVRRSHAFASGQVL</sequence>
<accession>A0A5S4FXF4</accession>
<dbReference type="PANTHER" id="PTHR38695:SF1">
    <property type="entry name" value="AMINO ACID PERMEASE_ SLC12A DOMAIN-CONTAINING PROTEIN"/>
    <property type="match status" value="1"/>
</dbReference>
<evidence type="ECO:0000313" key="2">
    <source>
        <dbReference type="EMBL" id="TMR25352.1"/>
    </source>
</evidence>
<dbReference type="EMBL" id="VCKY01000003">
    <property type="protein sequence ID" value="TMR25352.1"/>
    <property type="molecule type" value="Genomic_DNA"/>
</dbReference>